<dbReference type="SUPFAM" id="SSF56529">
    <property type="entry name" value="FAH"/>
    <property type="match status" value="1"/>
</dbReference>
<dbReference type="GO" id="GO:0046872">
    <property type="term" value="F:metal ion binding"/>
    <property type="evidence" value="ECO:0007669"/>
    <property type="project" value="UniProtKB-KW"/>
</dbReference>
<dbReference type="HOGENOM" id="CLU_028458_5_2_9"/>
<evidence type="ECO:0000256" key="1">
    <source>
        <dbReference type="ARBA" id="ARBA00010211"/>
    </source>
</evidence>
<feature type="domain" description="Fumarylacetoacetase-like C-terminal" evidence="3">
    <location>
        <begin position="6"/>
        <end position="191"/>
    </location>
</feature>
<keyword evidence="2" id="KW-0479">Metal-binding</keyword>
<accession>W0EAN4</accession>
<dbReference type="EMBL" id="CP007032">
    <property type="protein sequence ID" value="AHF06121.1"/>
    <property type="molecule type" value="Genomic_DNA"/>
</dbReference>
<dbReference type="InterPro" id="IPR036663">
    <property type="entry name" value="Fumarylacetoacetase_C_sf"/>
</dbReference>
<evidence type="ECO:0000313" key="4">
    <source>
        <dbReference type="EMBL" id="AHF06121.1"/>
    </source>
</evidence>
<dbReference type="Gene3D" id="3.90.850.10">
    <property type="entry name" value="Fumarylacetoacetase-like, C-terminal domain"/>
    <property type="match status" value="1"/>
</dbReference>
<reference evidence="4 5" key="1">
    <citation type="submission" date="2013-12" db="EMBL/GenBank/DDBJ databases">
        <authorList>
            <consortium name="DOE Joint Genome Institute"/>
            <person name="Smidt H."/>
            <person name="Huntemann M."/>
            <person name="Han J."/>
            <person name="Chen A."/>
            <person name="Kyrpides N."/>
            <person name="Mavromatis K."/>
            <person name="Markowitz V."/>
            <person name="Palaniappan K."/>
            <person name="Ivanova N."/>
            <person name="Schaumberg A."/>
            <person name="Pati A."/>
            <person name="Liolios K."/>
            <person name="Nordberg H.P."/>
            <person name="Cantor M.N."/>
            <person name="Hua S.X."/>
            <person name="Woyke T."/>
        </authorList>
    </citation>
    <scope>NUCLEOTIDE SEQUENCE [LARGE SCALE GENOMIC DNA]</scope>
    <source>
        <strain evidence="5">DSM 15288</strain>
    </source>
</reference>
<organism evidence="4 5">
    <name type="scientific">Desulfitobacterium metallireducens DSM 15288</name>
    <dbReference type="NCBI Taxonomy" id="871968"/>
    <lineage>
        <taxon>Bacteria</taxon>
        <taxon>Bacillati</taxon>
        <taxon>Bacillota</taxon>
        <taxon>Clostridia</taxon>
        <taxon>Eubacteriales</taxon>
        <taxon>Desulfitobacteriaceae</taxon>
        <taxon>Desulfitobacterium</taxon>
    </lineage>
</organism>
<proteinExistence type="inferred from homology"/>
<protein>
    <submittedName>
        <fullName evidence="4">Fumarylacetoacetate hydrolase</fullName>
    </submittedName>
</protein>
<dbReference type="AlphaFoldDB" id="W0EAN4"/>
<dbReference type="KEGG" id="dmt:DESME_02890"/>
<dbReference type="OrthoDB" id="9805307at2"/>
<keyword evidence="4" id="KW-0378">Hydrolase</keyword>
<gene>
    <name evidence="4" type="ORF">DESME_02890</name>
</gene>
<evidence type="ECO:0000313" key="5">
    <source>
        <dbReference type="Proteomes" id="UP000010847"/>
    </source>
</evidence>
<dbReference type="Pfam" id="PF01557">
    <property type="entry name" value="FAA_hydrolase"/>
    <property type="match status" value="1"/>
</dbReference>
<dbReference type="STRING" id="871968.DESME_02890"/>
<dbReference type="GO" id="GO:0018773">
    <property type="term" value="F:acetylpyruvate hydrolase activity"/>
    <property type="evidence" value="ECO:0007669"/>
    <property type="project" value="TreeGrafter"/>
</dbReference>
<evidence type="ECO:0000259" key="3">
    <source>
        <dbReference type="Pfam" id="PF01557"/>
    </source>
</evidence>
<sequence length="209" mass="23411">MEIKNIYCVGRNYRLHAQELNNAIPTSPFLFSKPTHAFVEAKGQTIQLPGDQGAVHYETELVFHMARNYEPNLPIEALIDQMTIGLDLTLRDVQDELKKKAYPWLLAKGFPNSAVLASWLPFEGLQDMTHHDFTLEKNGQEVQRGNIKDMIFDLPTLLEFSAKHFGLEAGDIIFTGTPAGVGALADEDALVLKWKERMIGDCKISIAAK</sequence>
<comment type="similarity">
    <text evidence="1">Belongs to the FAH family.</text>
</comment>
<dbReference type="RefSeq" id="WP_006717454.1">
    <property type="nucleotide sequence ID" value="NZ_CP007032.1"/>
</dbReference>
<name>W0EAN4_9FIRM</name>
<dbReference type="InterPro" id="IPR011234">
    <property type="entry name" value="Fumarylacetoacetase-like_C"/>
</dbReference>
<keyword evidence="5" id="KW-1185">Reference proteome</keyword>
<dbReference type="PANTHER" id="PTHR11820">
    <property type="entry name" value="ACYLPYRUVASE"/>
    <property type="match status" value="1"/>
</dbReference>
<dbReference type="eggNOG" id="COG0179">
    <property type="taxonomic scope" value="Bacteria"/>
</dbReference>
<evidence type="ECO:0000256" key="2">
    <source>
        <dbReference type="ARBA" id="ARBA00022723"/>
    </source>
</evidence>
<dbReference type="Proteomes" id="UP000010847">
    <property type="component" value="Chromosome"/>
</dbReference>
<dbReference type="PANTHER" id="PTHR11820:SF7">
    <property type="entry name" value="ACYLPYRUVASE FAHD1, MITOCHONDRIAL"/>
    <property type="match status" value="1"/>
</dbReference>